<accession>A0A4S8J1Q1</accession>
<dbReference type="AlphaFoldDB" id="A0A4S8J1Q1"/>
<dbReference type="EMBL" id="PYDT01000007">
    <property type="protein sequence ID" value="THU55260.1"/>
    <property type="molecule type" value="Genomic_DNA"/>
</dbReference>
<evidence type="ECO:0008006" key="19">
    <source>
        <dbReference type="Google" id="ProtNLM"/>
    </source>
</evidence>
<keyword evidence="2 7" id="KW-0812">Transmembrane</keyword>
<dbReference type="SUPFAM" id="SSF49464">
    <property type="entry name" value="Carboxypeptidase regulatory domain-like"/>
    <property type="match status" value="1"/>
</dbReference>
<dbReference type="InterPro" id="IPR051417">
    <property type="entry name" value="SDr/BOS_complex"/>
</dbReference>
<sequence>MAIGGLVLGFLFALFASPAAADAIHGCGGFIEASSPLVKSRKPSDAKLDYSHIRVELCTVDGLVKERTQCAPNGYYFIPVYDKGSFVLRVKGPDGWSWKPDNVNVIVDQDGCNANADINFLLTGFTLSGRLIGAVGGESCPIKDGGPSGVKVELLSISDDLIASSLTSAIGGYSFTNIIPGNYRLHVTHPNLEVEVRGSPEVNIGFGNAVVDDVFFVRGYDLQGFVVAQGNPIVGVHMYLYSDDILDVHCPEGAGNGPRHKSALCHAVSDEEGRFLFKSLPCGVYELLPYYKGENTIFDVSPSSAIVSIEHYHKQLPQKFQVTGFSIGGRVIDDFGAGVDSAKILVDGQLKTITDAQGYYKLDQVTSKHYSIAVLKDHYKFNRLENYLVLPNMAKIEDIKAYYYDICGVVRTISPDSKAMVTLSHGPENVKPQWKLIDENGSFCFEVPPGEYRLSALAVDSENSGLMFSPSYVDVKVNSPLLNAEFFQAQVNVYGNVFCKEKCSPNLSVSLVRVIGESVQERKTMALMHESCEFTFMKVFPGKYRLEVKHISSLAMPEDDTWCWNENFIDLDVGTQDMTGIVFVQRGYWINLISSHDTDAYILLPDSSRLDITIKKGPQKICIETPGGHELHFVNSCISFGSSSLKFNSLDPTPIYLTGKKYLLKGEIHIDSDLVRDAVDLSEHIVLDVFDRDGTSDTVSTRFSSDKSGQRNIAVYEYSIWSDLGEDLIFSPRDTSTGQEKKILFYPRQRQVSVSVDGCQASIPPISGRVGLYIEGSVSPALDGVNIRITAMGSSSYVSLQKGDLAFETETGIDGSFTAGPLYDDISYKVEASKVFEYRSVPACRALLGTVHTVETAIEFPSDLLLWQEYSFSPAAVAIELESGESKVVKFLATRVAYSAMGSVSLLSGQPKEGVYVEARSESKGYYEEAATDNMGNFRLRGLLPDTTYMVKIVAKDYLGVKTLERASPESIAVMVGSEDVRGLDFVVFEQPDITILSGHVEGNDIEDLQPHLSVEIRLGSDPSKVESVFPLPLSFYFEVRDLPRGKHLVQLRSRFPSSSHRFQSEILEVDLEKQPQIHAGPLRYNVKEENHKQEPTPAPVFPLIVGVSVIALFISIPRLKDLYQLAVGMVYLGSSTVSTKKEPRKQILKRRLIRKNWIIFPFVAIIWTLCLIVSLSTNHFFPLMLTIVNFDASKTFFLICAG</sequence>
<dbReference type="InterPro" id="IPR055576">
    <property type="entry name" value="DUF7152"/>
</dbReference>
<feature type="domain" description="NOMO eighth prealbumin-like" evidence="15">
    <location>
        <begin position="663"/>
        <end position="769"/>
    </location>
</feature>
<evidence type="ECO:0000256" key="2">
    <source>
        <dbReference type="ARBA" id="ARBA00022692"/>
    </source>
</evidence>
<dbReference type="Pfam" id="PF23141">
    <property type="entry name" value="Ig_NOMO"/>
    <property type="match status" value="1"/>
</dbReference>
<feature type="domain" description="NOMO third transthyretin-like" evidence="13">
    <location>
        <begin position="260"/>
        <end position="323"/>
    </location>
</feature>
<dbReference type="PANTHER" id="PTHR23303">
    <property type="entry name" value="CARBOXYPEPTIDASE REGULATORY REGION-CONTAINING"/>
    <property type="match status" value="1"/>
</dbReference>
<dbReference type="Proteomes" id="UP000317650">
    <property type="component" value="Chromosome 11"/>
</dbReference>
<evidence type="ECO:0000256" key="3">
    <source>
        <dbReference type="ARBA" id="ARBA00022729"/>
    </source>
</evidence>
<dbReference type="Pfam" id="PF22904">
    <property type="entry name" value="NOMO1-like_2nd"/>
    <property type="match status" value="1"/>
</dbReference>
<gene>
    <name evidence="17" type="ORF">C4D60_Mb11t04690</name>
</gene>
<feature type="signal peptide" evidence="8">
    <location>
        <begin position="1"/>
        <end position="21"/>
    </location>
</feature>
<dbReference type="InterPro" id="IPR055073">
    <property type="entry name" value="NOMO1-like_9th"/>
</dbReference>
<dbReference type="SUPFAM" id="SSF117074">
    <property type="entry name" value="Hypothetical protein PA1324"/>
    <property type="match status" value="1"/>
</dbReference>
<comment type="subcellular location">
    <subcellularLocation>
        <location evidence="1">Endoplasmic reticulum membrane</location>
        <topology evidence="1">Single-pass type I membrane protein</topology>
    </subcellularLocation>
</comment>
<evidence type="ECO:0000259" key="15">
    <source>
        <dbReference type="Pfam" id="PF23660"/>
    </source>
</evidence>
<keyword evidence="3 8" id="KW-0732">Signal</keyword>
<name>A0A4S8J1Q1_MUSBA</name>
<feature type="transmembrane region" description="Helical" evidence="7">
    <location>
        <begin position="1158"/>
        <end position="1176"/>
    </location>
</feature>
<evidence type="ECO:0000313" key="17">
    <source>
        <dbReference type="EMBL" id="THU55260.1"/>
    </source>
</evidence>
<evidence type="ECO:0000256" key="6">
    <source>
        <dbReference type="ARBA" id="ARBA00023136"/>
    </source>
</evidence>
<keyword evidence="4" id="KW-0256">Endoplasmic reticulum</keyword>
<dbReference type="InterPro" id="IPR013783">
    <property type="entry name" value="Ig-like_fold"/>
</dbReference>
<feature type="domain" description="NOMO-like ninth beta-sandwich" evidence="10">
    <location>
        <begin position="771"/>
        <end position="834"/>
    </location>
</feature>
<dbReference type="Pfam" id="PF23194">
    <property type="entry name" value="NOMO_5th"/>
    <property type="match status" value="1"/>
</dbReference>
<feature type="domain" description="NOMO second beta-sandwich" evidence="11">
    <location>
        <begin position="123"/>
        <end position="217"/>
    </location>
</feature>
<dbReference type="PANTHER" id="PTHR23303:SF14">
    <property type="entry name" value="BOS COMPLEX SUBUNIT NOMO1-RELATED"/>
    <property type="match status" value="1"/>
</dbReference>
<feature type="domain" description="NOMO-like N-terminal beta-sandwich" evidence="9">
    <location>
        <begin position="43"/>
        <end position="120"/>
    </location>
</feature>
<evidence type="ECO:0000259" key="13">
    <source>
        <dbReference type="Pfam" id="PF23193"/>
    </source>
</evidence>
<evidence type="ECO:0000259" key="9">
    <source>
        <dbReference type="Pfam" id="PF22898"/>
    </source>
</evidence>
<evidence type="ECO:0000259" key="16">
    <source>
        <dbReference type="Pfam" id="PF23662"/>
    </source>
</evidence>
<dbReference type="InterPro" id="IPR056190">
    <property type="entry name" value="NOMO_5th"/>
</dbReference>
<feature type="transmembrane region" description="Helical" evidence="7">
    <location>
        <begin position="1101"/>
        <end position="1120"/>
    </location>
</feature>
<dbReference type="InterPro" id="IPR056319">
    <property type="entry name" value="NOMO_7th"/>
</dbReference>
<dbReference type="GO" id="GO:0005789">
    <property type="term" value="C:endoplasmic reticulum membrane"/>
    <property type="evidence" value="ECO:0007669"/>
    <property type="project" value="UniProtKB-SubCell"/>
</dbReference>
<dbReference type="Pfam" id="PF23193">
    <property type="entry name" value="NOMO_3rd"/>
    <property type="match status" value="1"/>
</dbReference>
<reference evidence="17 18" key="1">
    <citation type="journal article" date="2019" name="Nat. Plants">
        <title>Genome sequencing of Musa balbisiana reveals subgenome evolution and function divergence in polyploid bananas.</title>
        <authorList>
            <person name="Yao X."/>
        </authorList>
    </citation>
    <scope>NUCLEOTIDE SEQUENCE [LARGE SCALE GENOMIC DNA]</scope>
    <source>
        <strain evidence="18">cv. DH-PKW</strain>
        <tissue evidence="17">Leaves</tissue>
    </source>
</reference>
<dbReference type="InterPro" id="IPR056189">
    <property type="entry name" value="NOMO_3rd"/>
</dbReference>
<evidence type="ECO:0000256" key="4">
    <source>
        <dbReference type="ARBA" id="ARBA00022824"/>
    </source>
</evidence>
<dbReference type="Pfam" id="PF23662">
    <property type="entry name" value="DUF7152"/>
    <property type="match status" value="1"/>
</dbReference>
<evidence type="ECO:0000256" key="8">
    <source>
        <dbReference type="SAM" id="SignalP"/>
    </source>
</evidence>
<evidence type="ECO:0000256" key="7">
    <source>
        <dbReference type="SAM" id="Phobius"/>
    </source>
</evidence>
<evidence type="ECO:0000259" key="10">
    <source>
        <dbReference type="Pfam" id="PF22902"/>
    </source>
</evidence>
<keyword evidence="6 7" id="KW-0472">Membrane</keyword>
<evidence type="ECO:0000256" key="5">
    <source>
        <dbReference type="ARBA" id="ARBA00022989"/>
    </source>
</evidence>
<evidence type="ECO:0000259" key="12">
    <source>
        <dbReference type="Pfam" id="PF23141"/>
    </source>
</evidence>
<keyword evidence="18" id="KW-1185">Reference proteome</keyword>
<dbReference type="InterPro" id="IPR008969">
    <property type="entry name" value="CarboxyPept-like_regulatory"/>
</dbReference>
<dbReference type="InterPro" id="IPR055075">
    <property type="entry name" value="NOMO-like_N"/>
</dbReference>
<organism evidence="17 18">
    <name type="scientific">Musa balbisiana</name>
    <name type="common">Banana</name>
    <dbReference type="NCBI Taxonomy" id="52838"/>
    <lineage>
        <taxon>Eukaryota</taxon>
        <taxon>Viridiplantae</taxon>
        <taxon>Streptophyta</taxon>
        <taxon>Embryophyta</taxon>
        <taxon>Tracheophyta</taxon>
        <taxon>Spermatophyta</taxon>
        <taxon>Magnoliopsida</taxon>
        <taxon>Liliopsida</taxon>
        <taxon>Zingiberales</taxon>
        <taxon>Musaceae</taxon>
        <taxon>Musa</taxon>
    </lineage>
</organism>
<dbReference type="Pfam" id="PF22898">
    <property type="entry name" value="NOMO1-like_1st"/>
    <property type="match status" value="1"/>
</dbReference>
<feature type="chain" id="PRO_5020359515" description="Carbohydrate-binding-like fold protein" evidence="8">
    <location>
        <begin position="22"/>
        <end position="1203"/>
    </location>
</feature>
<evidence type="ECO:0000313" key="18">
    <source>
        <dbReference type="Proteomes" id="UP000317650"/>
    </source>
</evidence>
<evidence type="ECO:0000259" key="14">
    <source>
        <dbReference type="Pfam" id="PF23194"/>
    </source>
</evidence>
<feature type="domain" description="NOMO fifth transthyretin-like" evidence="14">
    <location>
        <begin position="406"/>
        <end position="486"/>
    </location>
</feature>
<keyword evidence="5 7" id="KW-1133">Transmembrane helix</keyword>
<feature type="domain" description="DUF7152" evidence="16">
    <location>
        <begin position="994"/>
        <end position="1092"/>
    </location>
</feature>
<evidence type="ECO:0000256" key="1">
    <source>
        <dbReference type="ARBA" id="ARBA00004115"/>
    </source>
</evidence>
<protein>
    <recommendedName>
        <fullName evidence="19">Carbohydrate-binding-like fold protein</fullName>
    </recommendedName>
</protein>
<proteinExistence type="predicted"/>
<dbReference type="InterPro" id="IPR055074">
    <property type="entry name" value="NOMO1-3_2nd"/>
</dbReference>
<dbReference type="InterPro" id="IPR056187">
    <property type="entry name" value="NOMO_8th"/>
</dbReference>
<dbReference type="STRING" id="52838.A0A4S8J1Q1"/>
<feature type="domain" description="NOMO seventh transthyretin-like" evidence="12">
    <location>
        <begin position="589"/>
        <end position="661"/>
    </location>
</feature>
<comment type="caution">
    <text evidence="17">The sequence shown here is derived from an EMBL/GenBank/DDBJ whole genome shotgun (WGS) entry which is preliminary data.</text>
</comment>
<dbReference type="Gene3D" id="2.60.40.10">
    <property type="entry name" value="Immunoglobulins"/>
    <property type="match status" value="1"/>
</dbReference>
<evidence type="ECO:0000259" key="11">
    <source>
        <dbReference type="Pfam" id="PF22904"/>
    </source>
</evidence>
<dbReference type="Pfam" id="PF23660">
    <property type="entry name" value="NOMO_8th"/>
    <property type="match status" value="1"/>
</dbReference>
<dbReference type="Pfam" id="PF22902">
    <property type="entry name" value="NOMO1-like_9th"/>
    <property type="match status" value="1"/>
</dbReference>